<dbReference type="InterPro" id="IPR011600">
    <property type="entry name" value="Pept_C14_caspase"/>
</dbReference>
<dbReference type="EMBL" id="JAANBB010000028">
    <property type="protein sequence ID" value="KAF7554808.1"/>
    <property type="molecule type" value="Genomic_DNA"/>
</dbReference>
<evidence type="ECO:0000313" key="4">
    <source>
        <dbReference type="Proteomes" id="UP000722485"/>
    </source>
</evidence>
<name>A0A9P5HDX0_9HYPO</name>
<keyword evidence="4" id="KW-1185">Reference proteome</keyword>
<dbReference type="InterPro" id="IPR050452">
    <property type="entry name" value="Metacaspase"/>
</dbReference>
<dbReference type="Gene3D" id="3.40.50.1460">
    <property type="match status" value="1"/>
</dbReference>
<sequence length="411" mass="45493">MVTPTHRALLIGIDYYAWDEIKNLNGCVNDVIAIEAYLQSRKPGCIITKLTARCKARKRVEADDSSLPTYQNIVQKLKELSNDCQSGDLVYIHYSGHGVSRGKKELPDDGGNNLMGMALVPTDAMVAGNYLTGYHLGLIVKEMIEIRGARDTVILDVGSAQGVCVGAIYNVYTGPGLVGKEECGLLISQICITAVDDFMSEGTPINESGGDRTLSVKPGNLAILQKWALPEKVEVCLLVEDSRIRSSFESEILKTPNLDLVTDAELPATWKDRIKDGDFTTKIRRRKASSVETDTDDEIDEKPESFEIVDQDEVGRYKTKEGKAIWYTLGYHGCIDTLWLAVFELNASWGVEKRYPDYGKQAEDIRSLHDGSAQTLDTERGHEHLEIITAVPPKFTVSDPSDTVDKMLGRE</sequence>
<reference evidence="3" key="1">
    <citation type="submission" date="2020-03" db="EMBL/GenBank/DDBJ databases">
        <title>Draft Genome Sequence of Cylindrodendrum hubeiense.</title>
        <authorList>
            <person name="Buettner E."/>
            <person name="Kellner H."/>
        </authorList>
    </citation>
    <scope>NUCLEOTIDE SEQUENCE</scope>
    <source>
        <strain evidence="3">IHI 201604</strain>
    </source>
</reference>
<accession>A0A9P5HDX0</accession>
<gene>
    <name evidence="3" type="ORF">G7Z17_g2648</name>
</gene>
<feature type="domain" description="Peptidase C14 caspase" evidence="2">
    <location>
        <begin position="6"/>
        <end position="112"/>
    </location>
</feature>
<dbReference type="Proteomes" id="UP000722485">
    <property type="component" value="Unassembled WGS sequence"/>
</dbReference>
<dbReference type="GO" id="GO:0004197">
    <property type="term" value="F:cysteine-type endopeptidase activity"/>
    <property type="evidence" value="ECO:0007669"/>
    <property type="project" value="InterPro"/>
</dbReference>
<dbReference type="PANTHER" id="PTHR48104">
    <property type="entry name" value="METACASPASE-4"/>
    <property type="match status" value="1"/>
</dbReference>
<dbReference type="OrthoDB" id="3223806at2759"/>
<dbReference type="PANTHER" id="PTHR48104:SF30">
    <property type="entry name" value="METACASPASE-1"/>
    <property type="match status" value="1"/>
</dbReference>
<dbReference type="Pfam" id="PF00656">
    <property type="entry name" value="Peptidase_C14"/>
    <property type="match status" value="1"/>
</dbReference>
<protein>
    <recommendedName>
        <fullName evidence="2">Peptidase C14 caspase domain-containing protein</fullName>
    </recommendedName>
</protein>
<dbReference type="AlphaFoldDB" id="A0A9P5HDX0"/>
<evidence type="ECO:0000256" key="1">
    <source>
        <dbReference type="ARBA" id="ARBA00009005"/>
    </source>
</evidence>
<comment type="caution">
    <text evidence="3">The sequence shown here is derived from an EMBL/GenBank/DDBJ whole genome shotgun (WGS) entry which is preliminary data.</text>
</comment>
<organism evidence="3 4">
    <name type="scientific">Cylindrodendrum hubeiense</name>
    <dbReference type="NCBI Taxonomy" id="595255"/>
    <lineage>
        <taxon>Eukaryota</taxon>
        <taxon>Fungi</taxon>
        <taxon>Dikarya</taxon>
        <taxon>Ascomycota</taxon>
        <taxon>Pezizomycotina</taxon>
        <taxon>Sordariomycetes</taxon>
        <taxon>Hypocreomycetidae</taxon>
        <taxon>Hypocreales</taxon>
        <taxon>Nectriaceae</taxon>
        <taxon>Cylindrodendrum</taxon>
    </lineage>
</organism>
<evidence type="ECO:0000259" key="2">
    <source>
        <dbReference type="Pfam" id="PF00656"/>
    </source>
</evidence>
<proteinExistence type="inferred from homology"/>
<evidence type="ECO:0000313" key="3">
    <source>
        <dbReference type="EMBL" id="KAF7554808.1"/>
    </source>
</evidence>
<dbReference type="GO" id="GO:0005737">
    <property type="term" value="C:cytoplasm"/>
    <property type="evidence" value="ECO:0007669"/>
    <property type="project" value="TreeGrafter"/>
</dbReference>
<comment type="similarity">
    <text evidence="1">Belongs to the peptidase C14B family.</text>
</comment>
<dbReference type="GO" id="GO:0006508">
    <property type="term" value="P:proteolysis"/>
    <property type="evidence" value="ECO:0007669"/>
    <property type="project" value="InterPro"/>
</dbReference>